<dbReference type="InterPro" id="IPR007076">
    <property type="entry name" value="TfoX_N"/>
</dbReference>
<dbReference type="SUPFAM" id="SSF159894">
    <property type="entry name" value="YgaC/TfoX-N like"/>
    <property type="match status" value="1"/>
</dbReference>
<dbReference type="EMBL" id="FRBK01000012">
    <property type="protein sequence ID" value="SHM56821.1"/>
    <property type="molecule type" value="Genomic_DNA"/>
</dbReference>
<name>A0A9X8N0N8_9ACTN</name>
<feature type="domain" description="TfoX N-terminal" evidence="1">
    <location>
        <begin position="57"/>
        <end position="135"/>
    </location>
</feature>
<dbReference type="AlphaFoldDB" id="A0A9X8N0N8"/>
<dbReference type="Gene3D" id="3.30.1460.30">
    <property type="entry name" value="YgaC/TfoX-N like chaperone"/>
    <property type="match status" value="1"/>
</dbReference>
<sequence>MGRPSPHRRAPHRARLEWILAGLPLSGGVLSVGGMAYDELLAERVREHLEAADLDAVEKEMFGALCLLHRGNTLAAVEGDELLVRVGPEDMEEALARPGVRPMEFRGRTAKGWAYVSGEVLDDEELGEWLRAAWDVTAELPPK</sequence>
<evidence type="ECO:0000259" key="1">
    <source>
        <dbReference type="Pfam" id="PF04993"/>
    </source>
</evidence>
<proteinExistence type="predicted"/>
<evidence type="ECO:0000313" key="2">
    <source>
        <dbReference type="EMBL" id="SHM56821.1"/>
    </source>
</evidence>
<reference evidence="3" key="1">
    <citation type="submission" date="2016-11" db="EMBL/GenBank/DDBJ databases">
        <authorList>
            <person name="Jaros S."/>
            <person name="Januszkiewicz K."/>
            <person name="Wedrychowicz H."/>
        </authorList>
    </citation>
    <scope>NUCLEOTIDE SEQUENCE [LARGE SCALE GENOMIC DNA]</scope>
    <source>
        <strain evidence="3">CGMCC 4.3555</strain>
    </source>
</reference>
<evidence type="ECO:0000313" key="3">
    <source>
        <dbReference type="Proteomes" id="UP000184388"/>
    </source>
</evidence>
<dbReference type="Proteomes" id="UP000184388">
    <property type="component" value="Unassembled WGS sequence"/>
</dbReference>
<accession>A0A9X8N0N8</accession>
<gene>
    <name evidence="2" type="ORF">SAMN05216268_1127</name>
</gene>
<protein>
    <submittedName>
        <fullName evidence="2">TfoX N-terminal domain-containing protein</fullName>
    </submittedName>
</protein>
<comment type="caution">
    <text evidence="2">The sequence shown here is derived from an EMBL/GenBank/DDBJ whole genome shotgun (WGS) entry which is preliminary data.</text>
</comment>
<organism evidence="2 3">
    <name type="scientific">Streptomyces yunnanensis</name>
    <dbReference type="NCBI Taxonomy" id="156453"/>
    <lineage>
        <taxon>Bacteria</taxon>
        <taxon>Bacillati</taxon>
        <taxon>Actinomycetota</taxon>
        <taxon>Actinomycetes</taxon>
        <taxon>Kitasatosporales</taxon>
        <taxon>Streptomycetaceae</taxon>
        <taxon>Streptomyces</taxon>
    </lineage>
</organism>
<dbReference type="Pfam" id="PF04993">
    <property type="entry name" value="TfoX_N"/>
    <property type="match status" value="1"/>
</dbReference>